<keyword evidence="6" id="KW-0804">Transcription</keyword>
<evidence type="ECO:0000256" key="4">
    <source>
        <dbReference type="ARBA" id="ARBA00023015"/>
    </source>
</evidence>
<sequence length="684" mass="76475">MSEHMRNNIHRFRLRRSPPPLPPGAEQLAGDSPRTRSPRSVPACERCRHFKKRCSRTFPVCALCANSGHPCSLSTQAQSSLAQTHHLKARIEWLSQIINQHVLPETAPVESFDTGTDLKNFLRDNFPAPVVATLTPNQNPPSLVGPIADSDIHPPQALPDHNRHTSVERRRDSSSSISSHGRNQEAASIRRFLDAYFQHVNRAYPFVDRARIFQELEKRDLAAPRPRNDPSILLELLVAIGFTTLQRAGQLPDNAILPVTIEYASIINHCLSPRRIESVQILVLLAIYSFFDPEDSSAWSVVGIASRQAVMLGISRRPSNTKALSSSEAELCYRLYWSIFVLDRMTACCFGLPFTLTDSNADVPLPGLTIEEFASPERPRYASILQTNRHVIQLRKIEGDILSQIHFRRYSEIARLSHGDRRTILRELRSDIDTWYSNGSLVSPQTADNVGIHDSIIWSSARYYHLLLLLHYPCPFNSFNSGVSTPELMRFAQKHLQSTSALLQGRQLPLNWPTLSRLLPVGLILLHGSIASATIDGRFPEGDEVNLLVKIFDAFPDAWSHARRASGIFQQFNDMISSYSPLLFSSTVFNGDQANGNKDSFTGLFLPVINSLVSLMEDVLGKGTTYIFHEFPEETPSCSMSVATDDMHANFPPAWPPPNPITGTVSNEELATEIEWGSMGLGYL</sequence>
<dbReference type="InterPro" id="IPR007219">
    <property type="entry name" value="XnlR_reg_dom"/>
</dbReference>
<evidence type="ECO:0000313" key="11">
    <source>
        <dbReference type="Proteomes" id="UP000240883"/>
    </source>
</evidence>
<comment type="subcellular location">
    <subcellularLocation>
        <location evidence="1">Nucleus</location>
    </subcellularLocation>
</comment>
<dbReference type="GO" id="GO:0043565">
    <property type="term" value="F:sequence-specific DNA binding"/>
    <property type="evidence" value="ECO:0007669"/>
    <property type="project" value="TreeGrafter"/>
</dbReference>
<dbReference type="STRING" id="1448308.A0A2T2NYA4"/>
<feature type="domain" description="Zn(2)-C6 fungal-type" evidence="9">
    <location>
        <begin position="43"/>
        <end position="73"/>
    </location>
</feature>
<name>A0A2T2NYA4_CORCC</name>
<dbReference type="CDD" id="cd12148">
    <property type="entry name" value="fungal_TF_MHR"/>
    <property type="match status" value="1"/>
</dbReference>
<keyword evidence="7" id="KW-0539">Nucleus</keyword>
<dbReference type="Gene3D" id="4.10.240.10">
    <property type="entry name" value="Zn(2)-C6 fungal-type DNA-binding domain"/>
    <property type="match status" value="1"/>
</dbReference>
<dbReference type="Pfam" id="PF00172">
    <property type="entry name" value="Zn_clus"/>
    <property type="match status" value="1"/>
</dbReference>
<evidence type="ECO:0000256" key="5">
    <source>
        <dbReference type="ARBA" id="ARBA00023125"/>
    </source>
</evidence>
<evidence type="ECO:0000256" key="8">
    <source>
        <dbReference type="SAM" id="MobiDB-lite"/>
    </source>
</evidence>
<dbReference type="GO" id="GO:0000981">
    <property type="term" value="F:DNA-binding transcription factor activity, RNA polymerase II-specific"/>
    <property type="evidence" value="ECO:0007669"/>
    <property type="project" value="InterPro"/>
</dbReference>
<accession>A0A2T2NYA4</accession>
<dbReference type="GO" id="GO:0008270">
    <property type="term" value="F:zinc ion binding"/>
    <property type="evidence" value="ECO:0007669"/>
    <property type="project" value="InterPro"/>
</dbReference>
<dbReference type="PROSITE" id="PS00463">
    <property type="entry name" value="ZN2_CY6_FUNGAL_1"/>
    <property type="match status" value="1"/>
</dbReference>
<dbReference type="InterPro" id="IPR036864">
    <property type="entry name" value="Zn2-C6_fun-type_DNA-bd_sf"/>
</dbReference>
<evidence type="ECO:0000256" key="2">
    <source>
        <dbReference type="ARBA" id="ARBA00022723"/>
    </source>
</evidence>
<dbReference type="SMART" id="SM00066">
    <property type="entry name" value="GAL4"/>
    <property type="match status" value="1"/>
</dbReference>
<dbReference type="Proteomes" id="UP000240883">
    <property type="component" value="Unassembled WGS sequence"/>
</dbReference>
<feature type="compositionally biased region" description="Basic and acidic residues" evidence="8">
    <location>
        <begin position="160"/>
        <end position="173"/>
    </location>
</feature>
<feature type="compositionally biased region" description="Basic residues" evidence="8">
    <location>
        <begin position="7"/>
        <end position="16"/>
    </location>
</feature>
<protein>
    <recommendedName>
        <fullName evidence="9">Zn(2)-C6 fungal-type domain-containing protein</fullName>
    </recommendedName>
</protein>
<dbReference type="InterPro" id="IPR001138">
    <property type="entry name" value="Zn2Cys6_DnaBD"/>
</dbReference>
<dbReference type="OrthoDB" id="2399539at2759"/>
<dbReference type="GO" id="GO:0006351">
    <property type="term" value="P:DNA-templated transcription"/>
    <property type="evidence" value="ECO:0007669"/>
    <property type="project" value="InterPro"/>
</dbReference>
<dbReference type="EMBL" id="KZ678132">
    <property type="protein sequence ID" value="PSN70256.1"/>
    <property type="molecule type" value="Genomic_DNA"/>
</dbReference>
<keyword evidence="4" id="KW-0805">Transcription regulation</keyword>
<organism evidence="10 11">
    <name type="scientific">Corynespora cassiicola Philippines</name>
    <dbReference type="NCBI Taxonomy" id="1448308"/>
    <lineage>
        <taxon>Eukaryota</taxon>
        <taxon>Fungi</taxon>
        <taxon>Dikarya</taxon>
        <taxon>Ascomycota</taxon>
        <taxon>Pezizomycotina</taxon>
        <taxon>Dothideomycetes</taxon>
        <taxon>Pleosporomycetidae</taxon>
        <taxon>Pleosporales</taxon>
        <taxon>Corynesporascaceae</taxon>
        <taxon>Corynespora</taxon>
    </lineage>
</organism>
<keyword evidence="2" id="KW-0479">Metal-binding</keyword>
<dbReference type="SUPFAM" id="SSF57701">
    <property type="entry name" value="Zn2/Cys6 DNA-binding domain"/>
    <property type="match status" value="1"/>
</dbReference>
<keyword evidence="3" id="KW-0862">Zinc</keyword>
<evidence type="ECO:0000256" key="6">
    <source>
        <dbReference type="ARBA" id="ARBA00023163"/>
    </source>
</evidence>
<gene>
    <name evidence="10" type="ORF">BS50DRAFT_608826</name>
</gene>
<dbReference type="AlphaFoldDB" id="A0A2T2NYA4"/>
<feature type="region of interest" description="Disordered" evidence="8">
    <location>
        <begin position="137"/>
        <end position="183"/>
    </location>
</feature>
<dbReference type="GO" id="GO:0005634">
    <property type="term" value="C:nucleus"/>
    <property type="evidence" value="ECO:0007669"/>
    <property type="project" value="UniProtKB-SubCell"/>
</dbReference>
<dbReference type="SMART" id="SM00906">
    <property type="entry name" value="Fungal_trans"/>
    <property type="match status" value="1"/>
</dbReference>
<keyword evidence="11" id="KW-1185">Reference proteome</keyword>
<proteinExistence type="predicted"/>
<dbReference type="Pfam" id="PF04082">
    <property type="entry name" value="Fungal_trans"/>
    <property type="match status" value="1"/>
</dbReference>
<dbReference type="CDD" id="cd00067">
    <property type="entry name" value="GAL4"/>
    <property type="match status" value="1"/>
</dbReference>
<reference evidence="10 11" key="1">
    <citation type="journal article" date="2018" name="Front. Microbiol.">
        <title>Genome-Wide Analysis of Corynespora cassiicola Leaf Fall Disease Putative Effectors.</title>
        <authorList>
            <person name="Lopez D."/>
            <person name="Ribeiro S."/>
            <person name="Label P."/>
            <person name="Fumanal B."/>
            <person name="Venisse J.S."/>
            <person name="Kohler A."/>
            <person name="de Oliveira R.R."/>
            <person name="Labutti K."/>
            <person name="Lipzen A."/>
            <person name="Lail K."/>
            <person name="Bauer D."/>
            <person name="Ohm R.A."/>
            <person name="Barry K.W."/>
            <person name="Spatafora J."/>
            <person name="Grigoriev I.V."/>
            <person name="Martin F.M."/>
            <person name="Pujade-Renaud V."/>
        </authorList>
    </citation>
    <scope>NUCLEOTIDE SEQUENCE [LARGE SCALE GENOMIC DNA]</scope>
    <source>
        <strain evidence="10 11">Philippines</strain>
    </source>
</reference>
<evidence type="ECO:0000259" key="9">
    <source>
        <dbReference type="PROSITE" id="PS50048"/>
    </source>
</evidence>
<dbReference type="PROSITE" id="PS50048">
    <property type="entry name" value="ZN2_CY6_FUNGAL_2"/>
    <property type="match status" value="1"/>
</dbReference>
<evidence type="ECO:0000256" key="3">
    <source>
        <dbReference type="ARBA" id="ARBA00022833"/>
    </source>
</evidence>
<dbReference type="InterPro" id="IPR052202">
    <property type="entry name" value="Yeast_MetPath_Reg"/>
</dbReference>
<evidence type="ECO:0000313" key="10">
    <source>
        <dbReference type="EMBL" id="PSN70256.1"/>
    </source>
</evidence>
<feature type="region of interest" description="Disordered" evidence="8">
    <location>
        <begin position="1"/>
        <end position="41"/>
    </location>
</feature>
<keyword evidence="5" id="KW-0238">DNA-binding</keyword>
<dbReference type="GO" id="GO:0045944">
    <property type="term" value="P:positive regulation of transcription by RNA polymerase II"/>
    <property type="evidence" value="ECO:0007669"/>
    <property type="project" value="TreeGrafter"/>
</dbReference>
<evidence type="ECO:0000256" key="7">
    <source>
        <dbReference type="ARBA" id="ARBA00023242"/>
    </source>
</evidence>
<dbReference type="PANTHER" id="PTHR47782">
    <property type="entry name" value="ZN(II)2CYS6 TRANSCRIPTION FACTOR (EUROFUNG)-RELATED"/>
    <property type="match status" value="1"/>
</dbReference>
<evidence type="ECO:0000256" key="1">
    <source>
        <dbReference type="ARBA" id="ARBA00004123"/>
    </source>
</evidence>
<dbReference type="PANTHER" id="PTHR47782:SF7">
    <property type="entry name" value="PROTEIN STB5"/>
    <property type="match status" value="1"/>
</dbReference>